<dbReference type="GO" id="GO:0003677">
    <property type="term" value="F:DNA binding"/>
    <property type="evidence" value="ECO:0007669"/>
    <property type="project" value="InterPro"/>
</dbReference>
<dbReference type="RefSeq" id="WP_058469946.1">
    <property type="nucleotide sequence ID" value="NZ_CAAAIC010000007.1"/>
</dbReference>
<evidence type="ECO:0000256" key="3">
    <source>
        <dbReference type="ARBA" id="ARBA00022679"/>
    </source>
</evidence>
<comment type="caution">
    <text evidence="9">The sequence shown here is derived from an EMBL/GenBank/DDBJ whole genome shotgun (WGS) entry which is preliminary data.</text>
</comment>
<keyword evidence="3 9" id="KW-0808">Transferase</keyword>
<dbReference type="EMBL" id="LNYJ01000011">
    <property type="protein sequence ID" value="KTD16062.1"/>
    <property type="molecule type" value="Genomic_DNA"/>
</dbReference>
<dbReference type="InterPro" id="IPR050238">
    <property type="entry name" value="DNA_Rep/Repair_Clamp_Loader"/>
</dbReference>
<proteinExistence type="predicted"/>
<evidence type="ECO:0000256" key="4">
    <source>
        <dbReference type="ARBA" id="ARBA00022695"/>
    </source>
</evidence>
<dbReference type="Gene3D" id="1.20.272.10">
    <property type="match status" value="1"/>
</dbReference>
<dbReference type="Pfam" id="PF13177">
    <property type="entry name" value="DNA_pol3_delta2"/>
    <property type="match status" value="1"/>
</dbReference>
<evidence type="ECO:0000313" key="9">
    <source>
        <dbReference type="EMBL" id="KTD16062.1"/>
    </source>
</evidence>
<comment type="catalytic activity">
    <reaction evidence="7">
        <text>DNA(n) + a 2'-deoxyribonucleoside 5'-triphosphate = DNA(n+1) + diphosphate</text>
        <dbReference type="Rhea" id="RHEA:22508"/>
        <dbReference type="Rhea" id="RHEA-COMP:17339"/>
        <dbReference type="Rhea" id="RHEA-COMP:17340"/>
        <dbReference type="ChEBI" id="CHEBI:33019"/>
        <dbReference type="ChEBI" id="CHEBI:61560"/>
        <dbReference type="ChEBI" id="CHEBI:173112"/>
        <dbReference type="EC" id="2.7.7.7"/>
    </reaction>
</comment>
<evidence type="ECO:0000256" key="5">
    <source>
        <dbReference type="ARBA" id="ARBA00022705"/>
    </source>
</evidence>
<evidence type="ECO:0000256" key="7">
    <source>
        <dbReference type="ARBA" id="ARBA00049244"/>
    </source>
</evidence>
<name>A0A0W0V7H8_9GAMM</name>
<keyword evidence="10" id="KW-1185">Reference proteome</keyword>
<evidence type="ECO:0000256" key="2">
    <source>
        <dbReference type="ARBA" id="ARBA00014363"/>
    </source>
</evidence>
<dbReference type="PANTHER" id="PTHR11669">
    <property type="entry name" value="REPLICATION FACTOR C / DNA POLYMERASE III GAMMA-TAU SUBUNIT"/>
    <property type="match status" value="1"/>
</dbReference>
<sequence length="306" mass="34569">MQSSKIPQFSADYAKWWERFCNIYRHERLPHAFLLVSPATMTSLDFVYTMAAVLLCNRETKPCGECQSCRLVSAKMHPDLNVIKPDKAGGIIKIDQIRELQDLAYHSPQLGVRRIILLQPAEKMNVPAANALLKLLEEPPTSLTFILLAEHISTILPTILSRCQQWHLPLAQDWTALSAEGAADKSEREKLLAEREEIIQELISLVKGNISVCALASKWAIHGFSDLIWLLSLINAQMLKYLLAGSKEEHSEAQLLQELANCFTPPILFRQMDELYSIVKKLNKNLNINPLLTLENLLLGYKSFPG</sequence>
<dbReference type="EC" id="2.7.7.7" evidence="1"/>
<keyword evidence="6" id="KW-0239">DNA-directed DNA polymerase</keyword>
<dbReference type="GO" id="GO:0006261">
    <property type="term" value="P:DNA-templated DNA replication"/>
    <property type="evidence" value="ECO:0007669"/>
    <property type="project" value="TreeGrafter"/>
</dbReference>
<dbReference type="PANTHER" id="PTHR11669:SF8">
    <property type="entry name" value="DNA POLYMERASE III SUBUNIT DELTA"/>
    <property type="match status" value="1"/>
</dbReference>
<dbReference type="Proteomes" id="UP000055035">
    <property type="component" value="Unassembled WGS sequence"/>
</dbReference>
<dbReference type="OrthoDB" id="9811073at2"/>
<keyword evidence="4 9" id="KW-0548">Nucleotidyltransferase</keyword>
<organism evidence="9 10">
    <name type="scientific">Legionella jordanis</name>
    <dbReference type="NCBI Taxonomy" id="456"/>
    <lineage>
        <taxon>Bacteria</taxon>
        <taxon>Pseudomonadati</taxon>
        <taxon>Pseudomonadota</taxon>
        <taxon>Gammaproteobacteria</taxon>
        <taxon>Legionellales</taxon>
        <taxon>Legionellaceae</taxon>
        <taxon>Legionella</taxon>
    </lineage>
</organism>
<gene>
    <name evidence="9" type="ORF">Ljor_0368</name>
</gene>
<evidence type="ECO:0000256" key="1">
    <source>
        <dbReference type="ARBA" id="ARBA00012417"/>
    </source>
</evidence>
<dbReference type="Gene3D" id="3.40.50.300">
    <property type="entry name" value="P-loop containing nucleotide triphosphate hydrolases"/>
    <property type="match status" value="1"/>
</dbReference>
<dbReference type="AlphaFoldDB" id="A0A0W0V7H8"/>
<dbReference type="InterPro" id="IPR015199">
    <property type="entry name" value="DNA_pol_III_delta_C"/>
</dbReference>
<dbReference type="STRING" id="456.Ljor_0368"/>
<keyword evidence="5" id="KW-0235">DNA replication</keyword>
<accession>A0A0W0V7H8</accession>
<protein>
    <recommendedName>
        <fullName evidence="2">DNA polymerase III subunit delta'</fullName>
        <ecNumber evidence="1">2.7.7.7</ecNumber>
    </recommendedName>
</protein>
<dbReference type="InterPro" id="IPR027417">
    <property type="entry name" value="P-loop_NTPase"/>
</dbReference>
<dbReference type="PATRIC" id="fig|456.5.peg.393"/>
<evidence type="ECO:0000259" key="8">
    <source>
        <dbReference type="Pfam" id="PF09115"/>
    </source>
</evidence>
<evidence type="ECO:0000256" key="6">
    <source>
        <dbReference type="ARBA" id="ARBA00022932"/>
    </source>
</evidence>
<dbReference type="GO" id="GO:0009360">
    <property type="term" value="C:DNA polymerase III complex"/>
    <property type="evidence" value="ECO:0007669"/>
    <property type="project" value="InterPro"/>
</dbReference>
<dbReference type="Pfam" id="PF09115">
    <property type="entry name" value="DNApol3-delta_C"/>
    <property type="match status" value="1"/>
</dbReference>
<reference evidence="9 10" key="1">
    <citation type="submission" date="2015-11" db="EMBL/GenBank/DDBJ databases">
        <title>Genomic analysis of 38 Legionella species identifies large and diverse effector repertoires.</title>
        <authorList>
            <person name="Burstein D."/>
            <person name="Amaro F."/>
            <person name="Zusman T."/>
            <person name="Lifshitz Z."/>
            <person name="Cohen O."/>
            <person name="Gilbert J.A."/>
            <person name="Pupko T."/>
            <person name="Shuman H.A."/>
            <person name="Segal G."/>
        </authorList>
    </citation>
    <scope>NUCLEOTIDE SEQUENCE [LARGE SCALE GENOMIC DNA]</scope>
    <source>
        <strain evidence="9 10">BL-540</strain>
    </source>
</reference>
<dbReference type="GO" id="GO:0003887">
    <property type="term" value="F:DNA-directed DNA polymerase activity"/>
    <property type="evidence" value="ECO:0007669"/>
    <property type="project" value="UniProtKB-KW"/>
</dbReference>
<dbReference type="SUPFAM" id="SSF52540">
    <property type="entry name" value="P-loop containing nucleoside triphosphate hydrolases"/>
    <property type="match status" value="1"/>
</dbReference>
<feature type="domain" description="DNA polymerase III delta subunit C-terminal" evidence="8">
    <location>
        <begin position="191"/>
        <end position="300"/>
    </location>
</feature>
<evidence type="ECO:0000313" key="10">
    <source>
        <dbReference type="Proteomes" id="UP000055035"/>
    </source>
</evidence>